<evidence type="ECO:0000256" key="2">
    <source>
        <dbReference type="SAM" id="Phobius"/>
    </source>
</evidence>
<dbReference type="EMBL" id="CVMV01000017">
    <property type="protein sequence ID" value="CRG93573.1"/>
    <property type="molecule type" value="Genomic_DNA"/>
</dbReference>
<feature type="transmembrane region" description="Helical" evidence="2">
    <location>
        <begin position="341"/>
        <end position="361"/>
    </location>
</feature>
<evidence type="ECO:0000256" key="3">
    <source>
        <dbReference type="SAM" id="SignalP"/>
    </source>
</evidence>
<feature type="compositionally biased region" description="Polar residues" evidence="1">
    <location>
        <begin position="408"/>
        <end position="417"/>
    </location>
</feature>
<dbReference type="AlphaFoldDB" id="A0A1J1GMT3"/>
<feature type="region of interest" description="Disordered" evidence="1">
    <location>
        <begin position="408"/>
        <end position="461"/>
    </location>
</feature>
<name>A0A1J1GMT3_PLAGA</name>
<evidence type="ECO:0000256" key="1">
    <source>
        <dbReference type="SAM" id="MobiDB-lite"/>
    </source>
</evidence>
<proteinExistence type="predicted"/>
<dbReference type="RefSeq" id="XP_028526395.1">
    <property type="nucleotide sequence ID" value="XM_028674800.1"/>
</dbReference>
<accession>A0A1J1GMT3</accession>
<evidence type="ECO:0000313" key="5">
    <source>
        <dbReference type="Proteomes" id="UP000220797"/>
    </source>
</evidence>
<organism evidence="4 5">
    <name type="scientific">Plasmodium gallinaceum</name>
    <dbReference type="NCBI Taxonomy" id="5849"/>
    <lineage>
        <taxon>Eukaryota</taxon>
        <taxon>Sar</taxon>
        <taxon>Alveolata</taxon>
        <taxon>Apicomplexa</taxon>
        <taxon>Aconoidasida</taxon>
        <taxon>Haemosporida</taxon>
        <taxon>Plasmodiidae</taxon>
        <taxon>Plasmodium</taxon>
        <taxon>Plasmodium (Haemamoeba)</taxon>
    </lineage>
</organism>
<dbReference type="Proteomes" id="UP000220797">
    <property type="component" value="Unassembled WGS sequence"/>
</dbReference>
<feature type="signal peptide" evidence="3">
    <location>
        <begin position="1"/>
        <end position="22"/>
    </location>
</feature>
<keyword evidence="5" id="KW-1185">Reference proteome</keyword>
<dbReference type="OrthoDB" id="391771at2759"/>
<keyword evidence="2" id="KW-0812">Transmembrane</keyword>
<protein>
    <recommendedName>
        <fullName evidence="6">Parasitophorous vacuolar protein 2</fullName>
    </recommendedName>
</protein>
<feature type="chain" id="PRO_5013062993" description="Parasitophorous vacuolar protein 2" evidence="3">
    <location>
        <begin position="23"/>
        <end position="461"/>
    </location>
</feature>
<evidence type="ECO:0000313" key="4">
    <source>
        <dbReference type="EMBL" id="CRG93573.1"/>
    </source>
</evidence>
<evidence type="ECO:0008006" key="6">
    <source>
        <dbReference type="Google" id="ProtNLM"/>
    </source>
</evidence>
<keyword evidence="2" id="KW-1133">Transmembrane helix</keyword>
<dbReference type="GeneID" id="39729805"/>
<dbReference type="VEuPathDB" id="PlasmoDB:PGAL8A_00128000"/>
<keyword evidence="2" id="KW-0472">Membrane</keyword>
<feature type="compositionally biased region" description="Acidic residues" evidence="1">
    <location>
        <begin position="421"/>
        <end position="442"/>
    </location>
</feature>
<gene>
    <name evidence="4" type="ORF">PGAL8A_00128000</name>
</gene>
<reference evidence="4" key="1">
    <citation type="submission" date="2015-04" db="EMBL/GenBank/DDBJ databases">
        <authorList>
            <consortium name="Pathogen Informatics"/>
        </authorList>
    </citation>
    <scope>NUCLEOTIDE SEQUENCE [LARGE SCALE GENOMIC DNA]</scope>
    <source>
        <strain evidence="4">8A</strain>
    </source>
</reference>
<keyword evidence="3" id="KW-0732">Signal</keyword>
<comment type="caution">
    <text evidence="4">The sequence shown here is derived from an EMBL/GenBank/DDBJ whole genome shotgun (WGS) entry which is preliminary data.</text>
</comment>
<sequence length="461" mass="53180">MKSVKHTVVLLLFLNFVLNILAKEYNIRTDKRKFFQGPRNSLINFLAKKKGYDTNGWIDISLLDGNFNSIDIKVHNDKVICNEGNKILEVSVEKQTLIQQTGSATYNEVLFSHIQLAQSSRFVNPLPVMKSNNYSNAVDPKIVLPANFEGYVVCEKKDSNALLIPKNFETVEFIAPPWSVRVSIDVFRNPISQYGRQFRVTIIDNVNILMNNQSSFIWPIPFESFSEVYDFHLAVRDSKEGRFCILERDLETFELNLSCSSWKRTYKLSLVNTYFLAGFLGMNTIQGISYPFLKSKKISYYEEPRGGDVFKILLDDESKNPDGTNVYVDNGYEQNRKARRWIGALSNIIYLGTVALTNAIYGTIKFINIRRNLDRFNREFEEAPLYYPWKLQYPEDYYTPNNVEVNETQKSESASVTDSEEKVDDSPVPEEIPEKEQTEDENLQNPTILKQVEQIIVDNDS</sequence>